<organism evidence="2 3">
    <name type="scientific">Rhodosorus marinus</name>
    <dbReference type="NCBI Taxonomy" id="101924"/>
    <lineage>
        <taxon>Eukaryota</taxon>
        <taxon>Rhodophyta</taxon>
        <taxon>Stylonematophyceae</taxon>
        <taxon>Stylonematales</taxon>
        <taxon>Stylonemataceae</taxon>
        <taxon>Rhodosorus</taxon>
    </lineage>
</organism>
<dbReference type="AlphaFoldDB" id="A0AAV8UMB5"/>
<dbReference type="EMBL" id="JAMWBK010000009">
    <property type="protein sequence ID" value="KAJ8902352.1"/>
    <property type="molecule type" value="Genomic_DNA"/>
</dbReference>
<feature type="compositionally biased region" description="Basic and acidic residues" evidence="1">
    <location>
        <begin position="66"/>
        <end position="76"/>
    </location>
</feature>
<accession>A0AAV8UMB5</accession>
<proteinExistence type="predicted"/>
<feature type="region of interest" description="Disordered" evidence="1">
    <location>
        <begin position="1"/>
        <end position="76"/>
    </location>
</feature>
<evidence type="ECO:0000256" key="1">
    <source>
        <dbReference type="SAM" id="MobiDB-lite"/>
    </source>
</evidence>
<sequence>MIEGLVKPLRKRSHTFDGPTPEELPIFQKEIQRQLEDEKAAQQADRTEKASEGKNGMDMDPPPSKPELKTKEEKVVAKEEVRVVKEEKVLVQELARKPEPENSKADEAIEPESPEEAKLKELESELKRLQARKKELYKQLKQVIERDRSKQKVRKVPAVTPRLTGKP</sequence>
<protein>
    <submittedName>
        <fullName evidence="2">Uncharacterized protein</fullName>
    </submittedName>
</protein>
<feature type="compositionally biased region" description="Basic and acidic residues" evidence="1">
    <location>
        <begin position="30"/>
        <end position="57"/>
    </location>
</feature>
<feature type="region of interest" description="Disordered" evidence="1">
    <location>
        <begin position="94"/>
        <end position="118"/>
    </location>
</feature>
<evidence type="ECO:0000313" key="2">
    <source>
        <dbReference type="EMBL" id="KAJ8902352.1"/>
    </source>
</evidence>
<gene>
    <name evidence="2" type="ORF">NDN08_006759</name>
</gene>
<feature type="compositionally biased region" description="Basic and acidic residues" evidence="1">
    <location>
        <begin position="94"/>
        <end position="107"/>
    </location>
</feature>
<feature type="region of interest" description="Disordered" evidence="1">
    <location>
        <begin position="146"/>
        <end position="167"/>
    </location>
</feature>
<comment type="caution">
    <text evidence="2">The sequence shown here is derived from an EMBL/GenBank/DDBJ whole genome shotgun (WGS) entry which is preliminary data.</text>
</comment>
<reference evidence="2 3" key="1">
    <citation type="journal article" date="2023" name="Nat. Commun.">
        <title>Origin of minicircular mitochondrial genomes in red algae.</title>
        <authorList>
            <person name="Lee Y."/>
            <person name="Cho C.H."/>
            <person name="Lee Y.M."/>
            <person name="Park S.I."/>
            <person name="Yang J.H."/>
            <person name="West J.A."/>
            <person name="Bhattacharya D."/>
            <person name="Yoon H.S."/>
        </authorList>
    </citation>
    <scope>NUCLEOTIDE SEQUENCE [LARGE SCALE GENOMIC DNA]</scope>
    <source>
        <strain evidence="2 3">CCMP1338</strain>
        <tissue evidence="2">Whole cell</tissue>
    </source>
</reference>
<evidence type="ECO:0000313" key="3">
    <source>
        <dbReference type="Proteomes" id="UP001157974"/>
    </source>
</evidence>
<dbReference type="Proteomes" id="UP001157974">
    <property type="component" value="Unassembled WGS sequence"/>
</dbReference>
<keyword evidence="3" id="KW-1185">Reference proteome</keyword>
<name>A0AAV8UMB5_9RHOD</name>